<dbReference type="PROSITE" id="PS51686">
    <property type="entry name" value="SAM_MT_RSMB_NOP"/>
    <property type="match status" value="1"/>
</dbReference>
<feature type="binding site" evidence="5">
    <location>
        <begin position="127"/>
        <end position="133"/>
    </location>
    <ligand>
        <name>S-adenosyl-L-methionine</name>
        <dbReference type="ChEBI" id="CHEBI:59789"/>
    </ligand>
</feature>
<feature type="domain" description="SAM-dependent MTase RsmB/NOP-type" evidence="7">
    <location>
        <begin position="33"/>
        <end position="315"/>
    </location>
</feature>
<accession>A0ABP0JXT5</accession>
<dbReference type="InterPro" id="IPR049560">
    <property type="entry name" value="MeTrfase_RsmB-F_NOP2_cat"/>
</dbReference>
<comment type="caution">
    <text evidence="8">The sequence shown here is derived from an EMBL/GenBank/DDBJ whole genome shotgun (WGS) entry which is preliminary data.</text>
</comment>
<organism evidence="8 9">
    <name type="scientific">Durusdinium trenchii</name>
    <dbReference type="NCBI Taxonomy" id="1381693"/>
    <lineage>
        <taxon>Eukaryota</taxon>
        <taxon>Sar</taxon>
        <taxon>Alveolata</taxon>
        <taxon>Dinophyceae</taxon>
        <taxon>Suessiales</taxon>
        <taxon>Symbiodiniaceae</taxon>
        <taxon>Durusdinium</taxon>
    </lineage>
</organism>
<gene>
    <name evidence="8" type="ORF">SCF082_LOCUS14384</name>
</gene>
<evidence type="ECO:0000256" key="3">
    <source>
        <dbReference type="ARBA" id="ARBA00022691"/>
    </source>
</evidence>
<sequence>MKRARSKHLFSRKRKQSAAGEPHCPAPGTEEVYVNSFGTIITEGLRRFEEHYRPQCLADGSEWAKLAHSLRQPLPEQMENPKSALSQLGQWLTKSSAEGRISRQEVVSTVPVAVLRLEPHHVVLDLCAAPGSKTLQALELAGAVIANELSASRACVLARRCTLQERAASLAVVQHKAQTFPGPCGDKTRGFDRIICDVPCSGDGTMRKHPEKWRSWSPHLGRELHSRQLQIALRAMALLKVGGLMIHSRTRWFSGDGSEPQKDYKLWKRWSRAYLAVQRAKGADESVFGAMLFTMLDGTALRSFDAVNMDDLEQAGGQDLIYQVLDDRFPEEAVHDRLGEVLDRVFDLKVDRGESTSQYTGKARAAFSAAEAEGVRLPSETDIAAALRTTYPEGLYSGRQGHHAAVVDAEAEDDDAGDIGDVLVAEDDEGLLGDDPIEEQDAVDVLLSWKQTRQNINKEKLSRGLNTGGLKKTVEVPVHQLSMARLTIMEYQDGTADEQFTPNWKNSLEARRKTERPWKGKTIFYYLQGHGSVEESEKTEVNDEAFVRLLDAEDTLDREIFGDEYGVQVLFEPEEADCIDTEVAEITAAFFEVAGEEAVVAALLLRTGAVLEVVPDLQGLPTRQDLTEDERQR</sequence>
<keyword evidence="1 5" id="KW-0489">Methyltransferase</keyword>
<keyword evidence="9" id="KW-1185">Reference proteome</keyword>
<feature type="binding site" evidence="5">
    <location>
        <position position="197"/>
    </location>
    <ligand>
        <name>S-adenosyl-L-methionine</name>
        <dbReference type="ChEBI" id="CHEBI:59789"/>
    </ligand>
</feature>
<feature type="binding site" evidence="5">
    <location>
        <position position="148"/>
    </location>
    <ligand>
        <name>S-adenosyl-L-methionine</name>
        <dbReference type="ChEBI" id="CHEBI:59789"/>
    </ligand>
</feature>
<dbReference type="EMBL" id="CAXAMM010009003">
    <property type="protein sequence ID" value="CAK9019114.1"/>
    <property type="molecule type" value="Genomic_DNA"/>
</dbReference>
<dbReference type="SUPFAM" id="SSF53335">
    <property type="entry name" value="S-adenosyl-L-methionine-dependent methyltransferases"/>
    <property type="match status" value="1"/>
</dbReference>
<evidence type="ECO:0000256" key="1">
    <source>
        <dbReference type="ARBA" id="ARBA00022603"/>
    </source>
</evidence>
<evidence type="ECO:0000313" key="8">
    <source>
        <dbReference type="EMBL" id="CAK9019114.1"/>
    </source>
</evidence>
<proteinExistence type="inferred from homology"/>
<dbReference type="InterPro" id="IPR023267">
    <property type="entry name" value="RCMT"/>
</dbReference>
<evidence type="ECO:0000256" key="2">
    <source>
        <dbReference type="ARBA" id="ARBA00022679"/>
    </source>
</evidence>
<dbReference type="InterPro" id="IPR029063">
    <property type="entry name" value="SAM-dependent_MTases_sf"/>
</dbReference>
<evidence type="ECO:0000256" key="5">
    <source>
        <dbReference type="PROSITE-ProRule" id="PRU01023"/>
    </source>
</evidence>
<dbReference type="Pfam" id="PF01189">
    <property type="entry name" value="Methyltr_RsmB-F"/>
    <property type="match status" value="1"/>
</dbReference>
<evidence type="ECO:0000259" key="7">
    <source>
        <dbReference type="PROSITE" id="PS51686"/>
    </source>
</evidence>
<evidence type="ECO:0000313" key="9">
    <source>
        <dbReference type="Proteomes" id="UP001642464"/>
    </source>
</evidence>
<dbReference type="PRINTS" id="PR02008">
    <property type="entry name" value="RCMTFAMILY"/>
</dbReference>
<dbReference type="PANTHER" id="PTHR22808:SF6">
    <property type="entry name" value="SAM-DEPENDENT MTASE RSMB_NOP-TYPE DOMAIN-CONTAINING PROTEIN"/>
    <property type="match status" value="1"/>
</dbReference>
<dbReference type="Gene3D" id="3.40.50.150">
    <property type="entry name" value="Vaccinia Virus protein VP39"/>
    <property type="match status" value="1"/>
</dbReference>
<evidence type="ECO:0000256" key="6">
    <source>
        <dbReference type="SAM" id="MobiDB-lite"/>
    </source>
</evidence>
<dbReference type="InterPro" id="IPR001678">
    <property type="entry name" value="MeTrfase_RsmB-F_NOP2_dom"/>
</dbReference>
<name>A0ABP0JXT5_9DINO</name>
<feature type="compositionally biased region" description="Basic residues" evidence="6">
    <location>
        <begin position="1"/>
        <end position="16"/>
    </location>
</feature>
<dbReference type="CDD" id="cd02440">
    <property type="entry name" value="AdoMet_MTases"/>
    <property type="match status" value="1"/>
</dbReference>
<protein>
    <submittedName>
        <fullName evidence="8">Multisite-specific tRNA:(Cytosine-C(5))-methyltransferase (Multisite-specific tRNA:m5C-methyltransferase) (tRNA (cytosine-5-)-methyltransferase NCL1) (tRNA methyltransferase 4)</fullName>
    </submittedName>
</protein>
<comment type="similarity">
    <text evidence="5">Belongs to the class I-like SAM-binding methyltransferase superfamily. RsmB/NOP family.</text>
</comment>
<feature type="region of interest" description="Disordered" evidence="6">
    <location>
        <begin position="1"/>
        <end position="27"/>
    </location>
</feature>
<keyword evidence="4 5" id="KW-0694">RNA-binding</keyword>
<keyword evidence="2 5" id="KW-0808">Transferase</keyword>
<reference evidence="8 9" key="1">
    <citation type="submission" date="2024-02" db="EMBL/GenBank/DDBJ databases">
        <authorList>
            <person name="Chen Y."/>
            <person name="Shah S."/>
            <person name="Dougan E. K."/>
            <person name="Thang M."/>
            <person name="Chan C."/>
        </authorList>
    </citation>
    <scope>NUCLEOTIDE SEQUENCE [LARGE SCALE GENOMIC DNA]</scope>
</reference>
<keyword evidence="3 5" id="KW-0949">S-adenosyl-L-methionine</keyword>
<comment type="caution">
    <text evidence="5">Lacks conserved residue(s) required for the propagation of feature annotation.</text>
</comment>
<evidence type="ECO:0000256" key="4">
    <source>
        <dbReference type="ARBA" id="ARBA00022884"/>
    </source>
</evidence>
<dbReference type="Proteomes" id="UP001642464">
    <property type="component" value="Unassembled WGS sequence"/>
</dbReference>
<dbReference type="PANTHER" id="PTHR22808">
    <property type="entry name" value="NCL1 YEAST -RELATED NOL1/NOP2/FMU SUN DOMAIN-CONTAINING"/>
    <property type="match status" value="1"/>
</dbReference>